<feature type="transmembrane region" description="Helical" evidence="4">
    <location>
        <begin position="362"/>
        <end position="380"/>
    </location>
</feature>
<feature type="transmembrane region" description="Helical" evidence="4">
    <location>
        <begin position="256"/>
        <end position="277"/>
    </location>
</feature>
<proteinExistence type="predicted"/>
<evidence type="ECO:0000313" key="6">
    <source>
        <dbReference type="EMBL" id="GAA3616204.1"/>
    </source>
</evidence>
<dbReference type="Gene3D" id="1.20.5.1930">
    <property type="match status" value="1"/>
</dbReference>
<keyword evidence="4" id="KW-0812">Transmembrane</keyword>
<organism evidence="6 7">
    <name type="scientific">Microlunatus ginsengisoli</name>
    <dbReference type="NCBI Taxonomy" id="363863"/>
    <lineage>
        <taxon>Bacteria</taxon>
        <taxon>Bacillati</taxon>
        <taxon>Actinomycetota</taxon>
        <taxon>Actinomycetes</taxon>
        <taxon>Propionibacteriales</taxon>
        <taxon>Propionibacteriaceae</taxon>
        <taxon>Microlunatus</taxon>
    </lineage>
</organism>
<evidence type="ECO:0000259" key="5">
    <source>
        <dbReference type="PROSITE" id="PS50109"/>
    </source>
</evidence>
<dbReference type="Gene3D" id="3.30.565.10">
    <property type="entry name" value="Histidine kinase-like ATPase, C-terminal domain"/>
    <property type="match status" value="1"/>
</dbReference>
<dbReference type="EMBL" id="BAABAB010000010">
    <property type="protein sequence ID" value="GAA3616204.1"/>
    <property type="molecule type" value="Genomic_DNA"/>
</dbReference>
<feature type="transmembrane region" description="Helical" evidence="4">
    <location>
        <begin position="392"/>
        <end position="415"/>
    </location>
</feature>
<feature type="domain" description="Histidine kinase" evidence="5">
    <location>
        <begin position="613"/>
        <end position="795"/>
    </location>
</feature>
<feature type="transmembrane region" description="Helical" evidence="4">
    <location>
        <begin position="192"/>
        <end position="212"/>
    </location>
</feature>
<name>A0ABP6ZVD6_9ACTN</name>
<dbReference type="RefSeq" id="WP_344803538.1">
    <property type="nucleotide sequence ID" value="NZ_BAABAB010000010.1"/>
</dbReference>
<dbReference type="Pfam" id="PF02518">
    <property type="entry name" value="HATPase_c"/>
    <property type="match status" value="1"/>
</dbReference>
<keyword evidence="7" id="KW-1185">Reference proteome</keyword>
<feature type="transmembrane region" description="Helical" evidence="4">
    <location>
        <begin position="158"/>
        <end position="180"/>
    </location>
</feature>
<dbReference type="InterPro" id="IPR050482">
    <property type="entry name" value="Sensor_HK_TwoCompSys"/>
</dbReference>
<evidence type="ECO:0000256" key="1">
    <source>
        <dbReference type="ARBA" id="ARBA00022679"/>
    </source>
</evidence>
<evidence type="ECO:0000256" key="2">
    <source>
        <dbReference type="ARBA" id="ARBA00022777"/>
    </source>
</evidence>
<dbReference type="SMART" id="SM00387">
    <property type="entry name" value="HATPase_c"/>
    <property type="match status" value="1"/>
</dbReference>
<keyword evidence="2" id="KW-0418">Kinase</keyword>
<dbReference type="PANTHER" id="PTHR24421">
    <property type="entry name" value="NITRATE/NITRITE SENSOR PROTEIN NARX-RELATED"/>
    <property type="match status" value="1"/>
</dbReference>
<accession>A0ABP6ZVD6</accession>
<dbReference type="CDD" id="cd16917">
    <property type="entry name" value="HATPase_UhpB-NarQ-NarX-like"/>
    <property type="match status" value="1"/>
</dbReference>
<protein>
    <recommendedName>
        <fullName evidence="5">Histidine kinase domain-containing protein</fullName>
    </recommendedName>
</protein>
<keyword evidence="4" id="KW-0472">Membrane</keyword>
<feature type="transmembrane region" description="Helical" evidence="4">
    <location>
        <begin position="289"/>
        <end position="311"/>
    </location>
</feature>
<dbReference type="PROSITE" id="PS50109">
    <property type="entry name" value="HIS_KIN"/>
    <property type="match status" value="1"/>
</dbReference>
<evidence type="ECO:0000256" key="4">
    <source>
        <dbReference type="SAM" id="Phobius"/>
    </source>
</evidence>
<dbReference type="InterPro" id="IPR003594">
    <property type="entry name" value="HATPase_dom"/>
</dbReference>
<evidence type="ECO:0000313" key="7">
    <source>
        <dbReference type="Proteomes" id="UP001501490"/>
    </source>
</evidence>
<keyword evidence="1" id="KW-0808">Transferase</keyword>
<feature type="transmembrane region" description="Helical" evidence="4">
    <location>
        <begin position="427"/>
        <end position="448"/>
    </location>
</feature>
<dbReference type="Pfam" id="PF07730">
    <property type="entry name" value="HisKA_3"/>
    <property type="match status" value="1"/>
</dbReference>
<dbReference type="Proteomes" id="UP001501490">
    <property type="component" value="Unassembled WGS sequence"/>
</dbReference>
<feature type="transmembrane region" description="Helical" evidence="4">
    <location>
        <begin position="323"/>
        <end position="342"/>
    </location>
</feature>
<dbReference type="SUPFAM" id="SSF55874">
    <property type="entry name" value="ATPase domain of HSP90 chaperone/DNA topoisomerase II/histidine kinase"/>
    <property type="match status" value="1"/>
</dbReference>
<comment type="caution">
    <text evidence="6">The sequence shown here is derived from an EMBL/GenBank/DDBJ whole genome shotgun (WGS) entry which is preliminary data.</text>
</comment>
<evidence type="ECO:0000256" key="3">
    <source>
        <dbReference type="ARBA" id="ARBA00023012"/>
    </source>
</evidence>
<dbReference type="InterPro" id="IPR036890">
    <property type="entry name" value="HATPase_C_sf"/>
</dbReference>
<feature type="transmembrane region" description="Helical" evidence="4">
    <location>
        <begin position="224"/>
        <end position="244"/>
    </location>
</feature>
<reference evidence="7" key="1">
    <citation type="journal article" date="2019" name="Int. J. Syst. Evol. Microbiol.">
        <title>The Global Catalogue of Microorganisms (GCM) 10K type strain sequencing project: providing services to taxonomists for standard genome sequencing and annotation.</title>
        <authorList>
            <consortium name="The Broad Institute Genomics Platform"/>
            <consortium name="The Broad Institute Genome Sequencing Center for Infectious Disease"/>
            <person name="Wu L."/>
            <person name="Ma J."/>
        </authorList>
    </citation>
    <scope>NUCLEOTIDE SEQUENCE [LARGE SCALE GENOMIC DNA]</scope>
    <source>
        <strain evidence="7">JCM 16929</strain>
    </source>
</reference>
<sequence>MADLGALPEDLAVEDHARTPWYATAPGRLFWISLAVVLPVVWTVIALSAGPADSTATYPSTSRNPTEHWGYHGGVPVNANFGQPGLRQTGGPGEPPHDRIVAVSNASGDLVPLEEWVSGRTTGVRAEGEHVDYLVERSDGHLETIAVTLTPYPFLAAAAQNLTTLPLPLCMAAAGAFVFWRRPRDPAAATMLAASTFVAMGSTSFPLGVQVIDLAGGRGVWPHVVGDISNTFAWGSVLLFALLFPSPNPAIMRHRWLIAAPYVAMFALYGVTVLIGMAGATSPLRRLEVLVSVSSTAAKATLPLVAIALLYSYRTTRAREHKLAIQIVLVGLVLTMIAYLLLGQLPNLLVGPALIPWRFQPLALGILLLAVAVAVLRFRLFEIDVMIRRSLLAAAVAGSVALVFLFVAISVGQLLEQVGRAGMIQARVLPVSALVLGGAVGAGLMPLARIMRRKLGKLAYGDRENPFQVVSQLRQMDMYDTTRDTLAGVLSTLSGTLHLCFASIEIDLPDADDITVTIGETTRPPTVVILTAGGEELGRLSLDVAASREPLGARDRRLLDEVAAQVGAVVQSLRLNTELKRSRGRIIAAREEERRRIRRDLHDGLGPSLAAQSMQLEVARDLVRVDPAAADELLGRLLNSTRLEIAEIRRLVDELRPRILDQLGLVSAIRQLTANFDTPGGSSGDGGRLEWSIEADDVEPLPAAVEVAAYRIVAEAVNNVVRHSRGSRCWITLSRSAGMLDVTVADDGVGLPERVAAGVGTSSMRERADEIGGTFEASARAPSGTMIHVRLPLDDREEIRDERPATRADRG</sequence>
<gene>
    <name evidence="6" type="ORF">GCM10022236_17950</name>
</gene>
<dbReference type="InterPro" id="IPR005467">
    <property type="entry name" value="His_kinase_dom"/>
</dbReference>
<dbReference type="InterPro" id="IPR011712">
    <property type="entry name" value="Sig_transdc_His_kin_sub3_dim/P"/>
</dbReference>
<feature type="transmembrane region" description="Helical" evidence="4">
    <location>
        <begin position="29"/>
        <end position="49"/>
    </location>
</feature>
<keyword evidence="4" id="KW-1133">Transmembrane helix</keyword>
<keyword evidence="3" id="KW-0902">Two-component regulatory system</keyword>